<sequence>MKMLKGRLAEIEKTIGPLVAEAEGLRDAIARIDGNGGTATPTAPRGRRGAGGAGPSKRRVSTRRTPSGRAPRGANREAILKAIAGESKTAGQVATETGIGRGTVASTLTKLVNDGRATKASRGYQASSAREAAGGPRVAR</sequence>
<dbReference type="EMBL" id="CP042430">
    <property type="protein sequence ID" value="QEC48581.1"/>
    <property type="molecule type" value="Genomic_DNA"/>
</dbReference>
<reference evidence="2 3" key="1">
    <citation type="journal article" date="2018" name="J. Microbiol.">
        <title>Baekduia soli gen. nov., sp. nov., a novel bacterium isolated from the soil of Baekdu Mountain and proposal of a novel family name, Baekduiaceae fam. nov.</title>
        <authorList>
            <person name="An D.S."/>
            <person name="Siddiqi M.Z."/>
            <person name="Kim K.H."/>
            <person name="Yu H.S."/>
            <person name="Im W.T."/>
        </authorList>
    </citation>
    <scope>NUCLEOTIDE SEQUENCE [LARGE SCALE GENOMIC DNA]</scope>
    <source>
        <strain evidence="2 3">BR7-21</strain>
    </source>
</reference>
<protein>
    <submittedName>
        <fullName evidence="2">Uncharacterized protein</fullName>
    </submittedName>
</protein>
<feature type="region of interest" description="Disordered" evidence="1">
    <location>
        <begin position="114"/>
        <end position="140"/>
    </location>
</feature>
<proteinExistence type="predicted"/>
<organism evidence="2 3">
    <name type="scientific">Baekduia soli</name>
    <dbReference type="NCBI Taxonomy" id="496014"/>
    <lineage>
        <taxon>Bacteria</taxon>
        <taxon>Bacillati</taxon>
        <taxon>Actinomycetota</taxon>
        <taxon>Thermoleophilia</taxon>
        <taxon>Solirubrobacterales</taxon>
        <taxon>Baekduiaceae</taxon>
        <taxon>Baekduia</taxon>
    </lineage>
</organism>
<evidence type="ECO:0000313" key="3">
    <source>
        <dbReference type="Proteomes" id="UP000321805"/>
    </source>
</evidence>
<gene>
    <name evidence="2" type="ORF">FSW04_14045</name>
</gene>
<evidence type="ECO:0000256" key="1">
    <source>
        <dbReference type="SAM" id="MobiDB-lite"/>
    </source>
</evidence>
<evidence type="ECO:0000313" key="2">
    <source>
        <dbReference type="EMBL" id="QEC48581.1"/>
    </source>
</evidence>
<dbReference type="AlphaFoldDB" id="A0A5B8U6M0"/>
<feature type="region of interest" description="Disordered" evidence="1">
    <location>
        <begin position="32"/>
        <end position="76"/>
    </location>
</feature>
<dbReference type="OrthoDB" id="5244444at2"/>
<name>A0A5B8U6M0_9ACTN</name>
<dbReference type="RefSeq" id="WP_146920280.1">
    <property type="nucleotide sequence ID" value="NZ_CP042430.1"/>
</dbReference>
<keyword evidence="3" id="KW-1185">Reference proteome</keyword>
<dbReference type="Proteomes" id="UP000321805">
    <property type="component" value="Chromosome"/>
</dbReference>
<dbReference type="KEGG" id="bsol:FSW04_14045"/>
<accession>A0A5B8U6M0</accession>